<dbReference type="PANTHER" id="PTHR43236:SF1">
    <property type="entry name" value="BLL7220 PROTEIN"/>
    <property type="match status" value="1"/>
</dbReference>
<sequence>MSDGLIAARIKVRREALGFTQDGVTKLLGFSDRQTLSAIENGDRRVSASELVRFAEVLAAPLTYFTDPFLLAGVGRFSWRQAGVPPQKLADYEEHAGRLIALYRALGAELGRRPPLLRQALGLSKASSYEEAMVAGERFAEEFGLGPVPSRRLAEVMQDRLGILVLMVDALRGVSGAACHLPELDAVLINRQEVAGRRHYDLAHELFHILTWDAMPPDHLEDTVAAPKGRVEQLADNFAAAVLMPSSVIAPFGPWADLADDALVSRLNDTAEALGVSASALRWRLVAAGMLTKGRAKTVDENALRNNGRKPVAVEAPPLFSRPFAELVTQAVDEGLISARKVAGLLDMPLDDVVDAFAAQGVAFDPGL</sequence>
<name>A0A560FVJ4_9PROT</name>
<dbReference type="EMBL" id="VITO01000009">
    <property type="protein sequence ID" value="TWB25634.1"/>
    <property type="molecule type" value="Genomic_DNA"/>
</dbReference>
<dbReference type="Gene3D" id="1.10.260.40">
    <property type="entry name" value="lambda repressor-like DNA-binding domains"/>
    <property type="match status" value="1"/>
</dbReference>
<dbReference type="InterPro" id="IPR010359">
    <property type="entry name" value="IrrE_HExxH"/>
</dbReference>
<dbReference type="SUPFAM" id="SSF47413">
    <property type="entry name" value="lambda repressor-like DNA-binding domains"/>
    <property type="match status" value="1"/>
</dbReference>
<dbReference type="Pfam" id="PF13560">
    <property type="entry name" value="HTH_31"/>
    <property type="match status" value="1"/>
</dbReference>
<accession>A0A560FVJ4</accession>
<dbReference type="Gene3D" id="1.10.10.2910">
    <property type="match status" value="1"/>
</dbReference>
<keyword evidence="4" id="KW-1185">Reference proteome</keyword>
<dbReference type="GO" id="GO:0003677">
    <property type="term" value="F:DNA binding"/>
    <property type="evidence" value="ECO:0007669"/>
    <property type="project" value="InterPro"/>
</dbReference>
<dbReference type="Proteomes" id="UP000316545">
    <property type="component" value="Unassembled WGS sequence"/>
</dbReference>
<feature type="domain" description="HTH cro/C1-type" evidence="2">
    <location>
        <begin position="10"/>
        <end position="65"/>
    </location>
</feature>
<dbReference type="CDD" id="cd00093">
    <property type="entry name" value="HTH_XRE"/>
    <property type="match status" value="1"/>
</dbReference>
<dbReference type="PANTHER" id="PTHR43236">
    <property type="entry name" value="ANTITOXIN HIGA1"/>
    <property type="match status" value="1"/>
</dbReference>
<evidence type="ECO:0000313" key="3">
    <source>
        <dbReference type="EMBL" id="TWB25634.1"/>
    </source>
</evidence>
<evidence type="ECO:0000259" key="2">
    <source>
        <dbReference type="PROSITE" id="PS50943"/>
    </source>
</evidence>
<dbReference type="InterPro" id="IPR001387">
    <property type="entry name" value="Cro/C1-type_HTH"/>
</dbReference>
<dbReference type="InterPro" id="IPR052345">
    <property type="entry name" value="Rad_response_metalloprotease"/>
</dbReference>
<dbReference type="InterPro" id="IPR010982">
    <property type="entry name" value="Lambda_DNA-bd_dom_sf"/>
</dbReference>
<gene>
    <name evidence="3" type="ORF">FBZ88_10931</name>
</gene>
<dbReference type="SMART" id="SM00530">
    <property type="entry name" value="HTH_XRE"/>
    <property type="match status" value="1"/>
</dbReference>
<evidence type="ECO:0000313" key="4">
    <source>
        <dbReference type="Proteomes" id="UP000316545"/>
    </source>
</evidence>
<dbReference type="PROSITE" id="PS50943">
    <property type="entry name" value="HTH_CROC1"/>
    <property type="match status" value="1"/>
</dbReference>
<dbReference type="AlphaFoldDB" id="A0A560FVJ4"/>
<organism evidence="3 4">
    <name type="scientific">Nitrospirillum amazonense</name>
    <dbReference type="NCBI Taxonomy" id="28077"/>
    <lineage>
        <taxon>Bacteria</taxon>
        <taxon>Pseudomonadati</taxon>
        <taxon>Pseudomonadota</taxon>
        <taxon>Alphaproteobacteria</taxon>
        <taxon>Rhodospirillales</taxon>
        <taxon>Azospirillaceae</taxon>
        <taxon>Nitrospirillum</taxon>
    </lineage>
</organism>
<dbReference type="Pfam" id="PF06114">
    <property type="entry name" value="Peptidase_M78"/>
    <property type="match status" value="1"/>
</dbReference>
<evidence type="ECO:0000256" key="1">
    <source>
        <dbReference type="ARBA" id="ARBA00007227"/>
    </source>
</evidence>
<reference evidence="3 4" key="1">
    <citation type="submission" date="2019-06" db="EMBL/GenBank/DDBJ databases">
        <title>Genomic Encyclopedia of Type Strains, Phase IV (KMG-V): Genome sequencing to study the core and pangenomes of soil and plant-associated prokaryotes.</title>
        <authorList>
            <person name="Whitman W."/>
        </authorList>
    </citation>
    <scope>NUCLEOTIDE SEQUENCE [LARGE SCALE GENOMIC DNA]</scope>
    <source>
        <strain evidence="3 4">BR 11865</strain>
    </source>
</reference>
<comment type="caution">
    <text evidence="3">The sequence shown here is derived from an EMBL/GenBank/DDBJ whole genome shotgun (WGS) entry which is preliminary data.</text>
</comment>
<comment type="similarity">
    <text evidence="1">Belongs to the short-chain fatty acyl-CoA assimilation regulator (ScfR) family.</text>
</comment>
<protein>
    <submittedName>
        <fullName evidence="3">Uncharacterized protein DUF955</fullName>
    </submittedName>
</protein>
<dbReference type="RefSeq" id="WP_145617847.1">
    <property type="nucleotide sequence ID" value="NZ_VITO01000009.1"/>
</dbReference>
<proteinExistence type="inferred from homology"/>